<dbReference type="GO" id="GO:0051213">
    <property type="term" value="F:dioxygenase activity"/>
    <property type="evidence" value="ECO:0007669"/>
    <property type="project" value="UniProtKB-KW"/>
</dbReference>
<proteinExistence type="inferred from homology"/>
<dbReference type="InterPro" id="IPR029068">
    <property type="entry name" value="Glyas_Bleomycin-R_OHBP_Dase"/>
</dbReference>
<dbReference type="Proteomes" id="UP000226357">
    <property type="component" value="Unassembled WGS sequence"/>
</dbReference>
<keyword evidence="3" id="KW-0046">Antibiotic resistance</keyword>
<comment type="similarity">
    <text evidence="1">Belongs to the bleomycin resistance protein family.</text>
</comment>
<dbReference type="SUPFAM" id="SSF54593">
    <property type="entry name" value="Glyoxalase/Bleomycin resistance protein/Dihydroxybiphenyl dioxygenase"/>
    <property type="match status" value="1"/>
</dbReference>
<dbReference type="EMBL" id="NVBO01000075">
    <property type="protein sequence ID" value="PFS02111.1"/>
    <property type="molecule type" value="Genomic_DNA"/>
</dbReference>
<organism evidence="5 6">
    <name type="scientific">Bacillus cereus</name>
    <dbReference type="NCBI Taxonomy" id="1396"/>
    <lineage>
        <taxon>Bacteria</taxon>
        <taxon>Bacillati</taxon>
        <taxon>Bacillota</taxon>
        <taxon>Bacilli</taxon>
        <taxon>Bacillales</taxon>
        <taxon>Bacillaceae</taxon>
        <taxon>Bacillus</taxon>
        <taxon>Bacillus cereus group</taxon>
    </lineage>
</organism>
<dbReference type="Gene3D" id="3.10.180.10">
    <property type="entry name" value="2,3-Dihydroxybiphenyl 1,2-Dioxygenase, domain 1"/>
    <property type="match status" value="1"/>
</dbReference>
<evidence type="ECO:0000259" key="4">
    <source>
        <dbReference type="PROSITE" id="PS51819"/>
    </source>
</evidence>
<name>A0AA44TF04_BACCE</name>
<dbReference type="InterPro" id="IPR000335">
    <property type="entry name" value="Bleomycin-R"/>
</dbReference>
<evidence type="ECO:0000313" key="6">
    <source>
        <dbReference type="Proteomes" id="UP000226357"/>
    </source>
</evidence>
<keyword evidence="5" id="KW-0223">Dioxygenase</keyword>
<feature type="domain" description="VOC" evidence="4">
    <location>
        <begin position="1"/>
        <end position="115"/>
    </location>
</feature>
<dbReference type="Pfam" id="PF19581">
    <property type="entry name" value="Glyoxalase_7"/>
    <property type="match status" value="1"/>
</dbReference>
<accession>A0AA44TF04</accession>
<evidence type="ECO:0000256" key="2">
    <source>
        <dbReference type="ARBA" id="ARBA00021572"/>
    </source>
</evidence>
<evidence type="ECO:0000256" key="3">
    <source>
        <dbReference type="ARBA" id="ARBA00023251"/>
    </source>
</evidence>
<evidence type="ECO:0000313" key="5">
    <source>
        <dbReference type="EMBL" id="PFS02111.1"/>
    </source>
</evidence>
<gene>
    <name evidence="5" type="ORF">COK38_09930</name>
</gene>
<dbReference type="InterPro" id="IPR037523">
    <property type="entry name" value="VOC_core"/>
</dbReference>
<protein>
    <recommendedName>
        <fullName evidence="2">Bleomycin resistance protein</fullName>
    </recommendedName>
</protein>
<dbReference type="CDD" id="cd08349">
    <property type="entry name" value="BLMA_like"/>
    <property type="match status" value="1"/>
</dbReference>
<dbReference type="PROSITE" id="PS51819">
    <property type="entry name" value="VOC"/>
    <property type="match status" value="1"/>
</dbReference>
<dbReference type="AlphaFoldDB" id="A0AA44TF04"/>
<dbReference type="RefSeq" id="WP_098523682.1">
    <property type="nucleotide sequence ID" value="NZ_NUYJ01000127.1"/>
</dbReference>
<keyword evidence="5" id="KW-0560">Oxidoreductase</keyword>
<reference evidence="5 6" key="1">
    <citation type="submission" date="2017-09" db="EMBL/GenBank/DDBJ databases">
        <title>Large-scale bioinformatics analysis of Bacillus genomes uncovers conserved roles of natural products in bacterial physiology.</title>
        <authorList>
            <consortium name="Agbiome Team Llc"/>
            <person name="Bleich R.M."/>
            <person name="Grubbs K.J."/>
            <person name="Santa Maria K.C."/>
            <person name="Allen S.E."/>
            <person name="Farag S."/>
            <person name="Shank E.A."/>
            <person name="Bowers A."/>
        </authorList>
    </citation>
    <scope>NUCLEOTIDE SEQUENCE [LARGE SCALE GENOMIC DNA]</scope>
    <source>
        <strain evidence="5 6">AFS067272</strain>
    </source>
</reference>
<evidence type="ECO:0000256" key="1">
    <source>
        <dbReference type="ARBA" id="ARBA00011051"/>
    </source>
</evidence>
<dbReference type="GO" id="GO:0046677">
    <property type="term" value="P:response to antibiotic"/>
    <property type="evidence" value="ECO:0007669"/>
    <property type="project" value="UniProtKB-KW"/>
</dbReference>
<comment type="caution">
    <text evidence="5">The sequence shown here is derived from an EMBL/GenBank/DDBJ whole genome shotgun (WGS) entry which is preliminary data.</text>
</comment>
<sequence>MIIPILRSFNEEKAKEFYIHFLDFKLDWEHRFSTDAPLYMQVSYLGNILHLSEHHGDCCPGAAVRIEISQIEQFYKKLLSKQYNYSCPGLEVTPWDTKEVELLDPFGNKVIFYELNHS</sequence>